<evidence type="ECO:0008006" key="3">
    <source>
        <dbReference type="Google" id="ProtNLM"/>
    </source>
</evidence>
<keyword evidence="2" id="KW-1185">Reference proteome</keyword>
<comment type="caution">
    <text evidence="1">The sequence shown here is derived from an EMBL/GenBank/DDBJ whole genome shotgun (WGS) entry which is preliminary data.</text>
</comment>
<organism evidence="1 2">
    <name type="scientific">Austropuccinia psidii MF-1</name>
    <dbReference type="NCBI Taxonomy" id="1389203"/>
    <lineage>
        <taxon>Eukaryota</taxon>
        <taxon>Fungi</taxon>
        <taxon>Dikarya</taxon>
        <taxon>Basidiomycota</taxon>
        <taxon>Pucciniomycotina</taxon>
        <taxon>Pucciniomycetes</taxon>
        <taxon>Pucciniales</taxon>
        <taxon>Sphaerophragmiaceae</taxon>
        <taxon>Austropuccinia</taxon>
    </lineage>
</organism>
<protein>
    <recommendedName>
        <fullName evidence="3">Integrase catalytic domain-containing protein</fullName>
    </recommendedName>
</protein>
<dbReference type="OrthoDB" id="3158924at2759"/>
<evidence type="ECO:0000313" key="2">
    <source>
        <dbReference type="Proteomes" id="UP000765509"/>
    </source>
</evidence>
<gene>
    <name evidence="1" type="ORF">O181_021790</name>
</gene>
<evidence type="ECO:0000313" key="1">
    <source>
        <dbReference type="EMBL" id="MBW0482075.1"/>
    </source>
</evidence>
<proteinExistence type="predicted"/>
<sequence>MAYNTSLHSTTGKSPLLVEKGWNLLLPVDHLKKNLLTIPPEKEFHDMCNKACDTAARCIAEAKECNKQRYDKTHKETDFNEGDQVLVSTLDFNNLKFPKKMRDSFVGPFIMIRLIGNNAVDGQLTEEFCRKHPVFPTSLVKPYHKAGEDKFPSRSKNPTP</sequence>
<reference evidence="1" key="1">
    <citation type="submission" date="2021-03" db="EMBL/GenBank/DDBJ databases">
        <title>Draft genome sequence of rust myrtle Austropuccinia psidii MF-1, a brazilian biotype.</title>
        <authorList>
            <person name="Quecine M.C."/>
            <person name="Pachon D.M.R."/>
            <person name="Bonatelli M.L."/>
            <person name="Correr F.H."/>
            <person name="Franceschini L.M."/>
            <person name="Leite T.F."/>
            <person name="Margarido G.R.A."/>
            <person name="Almeida C.A."/>
            <person name="Ferrarezi J.A."/>
            <person name="Labate C.A."/>
        </authorList>
    </citation>
    <scope>NUCLEOTIDE SEQUENCE</scope>
    <source>
        <strain evidence="1">MF-1</strain>
    </source>
</reference>
<dbReference type="EMBL" id="AVOT02006643">
    <property type="protein sequence ID" value="MBW0482075.1"/>
    <property type="molecule type" value="Genomic_DNA"/>
</dbReference>
<dbReference type="Proteomes" id="UP000765509">
    <property type="component" value="Unassembled WGS sequence"/>
</dbReference>
<dbReference type="AlphaFoldDB" id="A0A9Q3CF86"/>
<accession>A0A9Q3CF86</accession>
<name>A0A9Q3CF86_9BASI</name>